<dbReference type="GeneID" id="90597203"/>
<sequence>MTALITSIVLGILALVGLAFLINKLPKKLHIVIIVFLLALIGYFGYELFDSIAAPVKFEKVKEERYKKVIAQLIKLREAENAHKTITGKYTDDINKLAKFVDTAKFALVQRRDSSVADRDKNKRFGLNADNGGYYKEIVVTDTLGYKSVKDSLFQNVDIATLLDYSFTTEGKKIETPGKISLETGTYFDDDNAISVFEARAKKSDILFDQPERLLEQELRTKAVEGVTGEEIVVGSLTEVTTSGNWPRQYATSPK</sequence>
<dbReference type="RefSeq" id="WP_052408588.1">
    <property type="nucleotide sequence ID" value="NZ_CP136694.1"/>
</dbReference>
<accession>A0A081DDY9</accession>
<dbReference type="EMBL" id="BBNT01000021">
    <property type="protein sequence ID" value="GAL77051.1"/>
    <property type="molecule type" value="Genomic_DNA"/>
</dbReference>
<proteinExistence type="predicted"/>
<gene>
    <name evidence="3" type="ORF">JCM19275_3663</name>
    <name evidence="2" type="ORF">JCM19296_2740</name>
</gene>
<evidence type="ECO:0000313" key="4">
    <source>
        <dbReference type="Proteomes" id="UP000028980"/>
    </source>
</evidence>
<keyword evidence="1" id="KW-1133">Transmembrane helix</keyword>
<feature type="transmembrane region" description="Helical" evidence="1">
    <location>
        <begin position="29"/>
        <end position="49"/>
    </location>
</feature>
<evidence type="ECO:0000313" key="3">
    <source>
        <dbReference type="EMBL" id="GAL77051.1"/>
    </source>
</evidence>
<organism evidence="2 4">
    <name type="scientific">Nonlabens ulvanivorans</name>
    <name type="common">Persicivirga ulvanivorans</name>
    <dbReference type="NCBI Taxonomy" id="906888"/>
    <lineage>
        <taxon>Bacteria</taxon>
        <taxon>Pseudomonadati</taxon>
        <taxon>Bacteroidota</taxon>
        <taxon>Flavobacteriia</taxon>
        <taxon>Flavobacteriales</taxon>
        <taxon>Flavobacteriaceae</taxon>
        <taxon>Nonlabens</taxon>
    </lineage>
</organism>
<comment type="caution">
    <text evidence="2">The sequence shown here is derived from an EMBL/GenBank/DDBJ whole genome shotgun (WGS) entry which is preliminary data.</text>
</comment>
<evidence type="ECO:0000256" key="1">
    <source>
        <dbReference type="SAM" id="Phobius"/>
    </source>
</evidence>
<dbReference type="AlphaFoldDB" id="A0A081DDY9"/>
<dbReference type="Proteomes" id="UP000029647">
    <property type="component" value="Unassembled WGS sequence"/>
</dbReference>
<name>A0A081DDY9_NONUL</name>
<evidence type="ECO:0000313" key="2">
    <source>
        <dbReference type="EMBL" id="GAK77135.1"/>
    </source>
</evidence>
<protein>
    <submittedName>
        <fullName evidence="2">Uncharacterized protein</fullName>
    </submittedName>
</protein>
<keyword evidence="1" id="KW-0812">Transmembrane</keyword>
<keyword evidence="1" id="KW-0472">Membrane</keyword>
<dbReference type="Proteomes" id="UP000028980">
    <property type="component" value="Unassembled WGS sequence"/>
</dbReference>
<evidence type="ECO:0000313" key="5">
    <source>
        <dbReference type="Proteomes" id="UP000029647"/>
    </source>
</evidence>
<reference evidence="4 5" key="1">
    <citation type="journal article" date="2014" name="Genome Announc.">
        <title>Draft Genome Sequences of Marine Flavobacterium Nonlabens Strains NR17, NR24, NR27, NR32, NR33, and Ara13.</title>
        <authorList>
            <person name="Nakanishi M."/>
            <person name="Meirelles P."/>
            <person name="Suzuki R."/>
            <person name="Takatani N."/>
            <person name="Mino S."/>
            <person name="Suda W."/>
            <person name="Oshima K."/>
            <person name="Hattori M."/>
            <person name="Ohkuma M."/>
            <person name="Hosokawa M."/>
            <person name="Miyashita K."/>
            <person name="Thompson F.L."/>
            <person name="Niwa A."/>
            <person name="Sawabe T."/>
            <person name="Sawabe T."/>
        </authorList>
    </citation>
    <scope>NUCLEOTIDE SEQUENCE [LARGE SCALE GENOMIC DNA]</scope>
    <source>
        <strain evidence="3">JCM 19275</strain>
        <strain evidence="2">JCM 19296</strain>
        <strain evidence="5">JCM19275</strain>
        <strain evidence="4">JCM19296</strain>
    </source>
</reference>
<dbReference type="EMBL" id="BBLG01000007">
    <property type="protein sequence ID" value="GAK77135.1"/>
    <property type="molecule type" value="Genomic_DNA"/>
</dbReference>